<accession>A0AAU2VF39</accession>
<proteinExistence type="predicted"/>
<keyword evidence="1" id="KW-1133">Transmembrane helix</keyword>
<keyword evidence="1" id="KW-0472">Membrane</keyword>
<reference evidence="2" key="1">
    <citation type="submission" date="2022-10" db="EMBL/GenBank/DDBJ databases">
        <title>The complete genomes of actinobacterial strains from the NBC collection.</title>
        <authorList>
            <person name="Joergensen T.S."/>
            <person name="Alvarez Arevalo M."/>
            <person name="Sterndorff E.B."/>
            <person name="Faurdal D."/>
            <person name="Vuksanovic O."/>
            <person name="Mourched A.-S."/>
            <person name="Charusanti P."/>
            <person name="Shaw S."/>
            <person name="Blin K."/>
            <person name="Weber T."/>
        </authorList>
    </citation>
    <scope>NUCLEOTIDE SEQUENCE</scope>
    <source>
        <strain evidence="2">NBC_00003</strain>
    </source>
</reference>
<sequence length="98" mass="10685">MHPYIAALAEKAPSVYLQNVAITLAAALLSFRVGRTKLRAGSRSADRYETVRVANTQVAPPAPRRSHRVQGRIWIGVSCVFAFGFLFNLAMGIQALSN</sequence>
<evidence type="ECO:0000256" key="1">
    <source>
        <dbReference type="SAM" id="Phobius"/>
    </source>
</evidence>
<protein>
    <submittedName>
        <fullName evidence="2">Uncharacterized protein</fullName>
    </submittedName>
</protein>
<evidence type="ECO:0000313" key="2">
    <source>
        <dbReference type="EMBL" id="WTW66137.1"/>
    </source>
</evidence>
<feature type="transmembrane region" description="Helical" evidence="1">
    <location>
        <begin position="73"/>
        <end position="96"/>
    </location>
</feature>
<name>A0AAU2VF39_9ACTN</name>
<dbReference type="EMBL" id="CP108318">
    <property type="protein sequence ID" value="WTW66137.1"/>
    <property type="molecule type" value="Genomic_DNA"/>
</dbReference>
<feature type="transmembrane region" description="Helical" evidence="1">
    <location>
        <begin position="15"/>
        <end position="34"/>
    </location>
</feature>
<dbReference type="AlphaFoldDB" id="A0AAU2VF39"/>
<keyword evidence="1" id="KW-0812">Transmembrane</keyword>
<organism evidence="2">
    <name type="scientific">Streptomyces sp. NBC_00003</name>
    <dbReference type="NCBI Taxonomy" id="2903608"/>
    <lineage>
        <taxon>Bacteria</taxon>
        <taxon>Bacillati</taxon>
        <taxon>Actinomycetota</taxon>
        <taxon>Actinomycetes</taxon>
        <taxon>Kitasatosporales</taxon>
        <taxon>Streptomycetaceae</taxon>
        <taxon>Streptomyces</taxon>
    </lineage>
</organism>
<gene>
    <name evidence="2" type="ORF">OG549_38980</name>
</gene>